<feature type="compositionally biased region" description="Basic residues" evidence="1">
    <location>
        <begin position="73"/>
        <end position="88"/>
    </location>
</feature>
<feature type="compositionally biased region" description="Low complexity" evidence="1">
    <location>
        <begin position="16"/>
        <end position="35"/>
    </location>
</feature>
<organism evidence="2 3">
    <name type="scientific">Endozoicomonas gorgoniicola</name>
    <dbReference type="NCBI Taxonomy" id="1234144"/>
    <lineage>
        <taxon>Bacteria</taxon>
        <taxon>Pseudomonadati</taxon>
        <taxon>Pseudomonadota</taxon>
        <taxon>Gammaproteobacteria</taxon>
        <taxon>Oceanospirillales</taxon>
        <taxon>Endozoicomonadaceae</taxon>
        <taxon>Endozoicomonas</taxon>
    </lineage>
</organism>
<proteinExistence type="predicted"/>
<name>A0ABT3N1Z8_9GAMM</name>
<dbReference type="EMBL" id="JAPFCC010000001">
    <property type="protein sequence ID" value="MCW7555655.1"/>
    <property type="molecule type" value="Genomic_DNA"/>
</dbReference>
<feature type="compositionally biased region" description="Polar residues" evidence="1">
    <location>
        <begin position="1"/>
        <end position="15"/>
    </location>
</feature>
<feature type="region of interest" description="Disordered" evidence="1">
    <location>
        <begin position="1"/>
        <end position="92"/>
    </location>
</feature>
<keyword evidence="3" id="KW-1185">Reference proteome</keyword>
<comment type="caution">
    <text evidence="2">The sequence shown here is derived from an EMBL/GenBank/DDBJ whole genome shotgun (WGS) entry which is preliminary data.</text>
</comment>
<evidence type="ECO:0000313" key="3">
    <source>
        <dbReference type="Proteomes" id="UP001209854"/>
    </source>
</evidence>
<dbReference type="RefSeq" id="WP_262565414.1">
    <property type="nucleotide sequence ID" value="NZ_JAPFCC010000001.1"/>
</dbReference>
<feature type="compositionally biased region" description="Polar residues" evidence="1">
    <location>
        <begin position="61"/>
        <end position="70"/>
    </location>
</feature>
<evidence type="ECO:0000313" key="2">
    <source>
        <dbReference type="EMBL" id="MCW7555655.1"/>
    </source>
</evidence>
<dbReference type="Proteomes" id="UP001209854">
    <property type="component" value="Unassembled WGS sequence"/>
</dbReference>
<accession>A0ABT3N1Z8</accession>
<evidence type="ECO:0000256" key="1">
    <source>
        <dbReference type="SAM" id="MobiDB-lite"/>
    </source>
</evidence>
<reference evidence="2 3" key="1">
    <citation type="submission" date="2022-10" db="EMBL/GenBank/DDBJ databases">
        <title>High-quality genome sequences of two octocoral-associated bacteria, Endozoicomonas euniceicola EF212 and Endozoicomonas gorgoniicola PS125.</title>
        <authorList>
            <person name="Chiou Y.-J."/>
            <person name="Chen Y.-H."/>
        </authorList>
    </citation>
    <scope>NUCLEOTIDE SEQUENCE [LARGE SCALE GENOMIC DNA]</scope>
    <source>
        <strain evidence="2 3">PS125</strain>
    </source>
</reference>
<gene>
    <name evidence="2" type="ORF">NX722_24115</name>
</gene>
<sequence>MMYPNIQGQKLTTPSQQDTLPAQAATPPQRPAAVTRRGRRCGINPPTQQGVAGNAEDTRSAELSSSRTCTRYQRGRGQRRGAVRKHQAASRTEKDISAPLQALLKPVGTVRQRFSSTQKDQFALARVECEKLQTKLLQADKGQALNALQQLQSYALIAGKGMDYKSSVQLLKYLLTDYLPGCSDKHLAASARNTVGIILDRLVRPLFIVSDFTKEEGCELARKQLLELCQERNFEPLALMQADKKELLMYYLTGQLVSSGKHDQLSGLCELFDYEKLAERSRIEKDIPKAPWCARLYWLLAAYYTGKLPAGELLAKLDRIDEEIKPVVDQCEVIKKAYLIVRCKLINLNELLDDEDALKKINQVLGELEDCPPEVIAPSKFKDLMLTAIWKSKIKKLISIGQSDEADNLLNEVSDTEKKYQVESIKTEVLKTQSMREAIGKHPTGPKDREMIQQEIARLRPFEDKYEGAKVEIANCYSFLDDKEAAHKELKDVTGFGSDKTLVRRAVLLSKLKQYSESVEVINSVPHSEYPQSWKALTTHAITLANWANDGYEINTETGKVRLTEDDRRKYLLESLRLFRSAIECAPADYSGAWGGVGHFCGIQASSKLLNFQKYKRWLPEQIRHATSWGDAASKAFSIEKGQTPAETARIQSGLKQTLPKESYSAAVKR</sequence>
<protein>
    <submittedName>
        <fullName evidence="2">Uncharacterized protein</fullName>
    </submittedName>
</protein>